<dbReference type="InterPro" id="IPR028098">
    <property type="entry name" value="Glyco_trans_4-like_N"/>
</dbReference>
<feature type="domain" description="Glycosyltransferase subfamily 4-like N-terminal" evidence="3">
    <location>
        <begin position="62"/>
        <end position="179"/>
    </location>
</feature>
<evidence type="ECO:0000259" key="3">
    <source>
        <dbReference type="Pfam" id="PF13439"/>
    </source>
</evidence>
<reference evidence="4 5" key="1">
    <citation type="submission" date="2023-01" db="EMBL/GenBank/DDBJ databases">
        <title>Novel diversity within Roseofilum (Cyanobacteria; Desertifilaceae) from marine benthic mats with descriptions of four novel species.</title>
        <authorList>
            <person name="Wang Y."/>
            <person name="Berthold D.E."/>
            <person name="Hu J."/>
            <person name="Lefler F.W."/>
            <person name="Laughinghouse H.D. IV."/>
        </authorList>
    </citation>
    <scope>NUCLEOTIDE SEQUENCE [LARGE SCALE GENOMIC DNA]</scope>
    <source>
        <strain evidence="4 5">BLCC-M143</strain>
    </source>
</reference>
<keyword evidence="1 4" id="KW-0808">Transferase</keyword>
<evidence type="ECO:0000313" key="4">
    <source>
        <dbReference type="EMBL" id="MDJ1185069.1"/>
    </source>
</evidence>
<name>A0ABT7C0T7_9CYAN</name>
<proteinExistence type="predicted"/>
<feature type="domain" description="Glycosyl transferase family 1" evidence="2">
    <location>
        <begin position="197"/>
        <end position="346"/>
    </location>
</feature>
<dbReference type="Pfam" id="PF00534">
    <property type="entry name" value="Glycos_transf_1"/>
    <property type="match status" value="1"/>
</dbReference>
<keyword evidence="4" id="KW-0328">Glycosyltransferase</keyword>
<evidence type="ECO:0000256" key="1">
    <source>
        <dbReference type="ARBA" id="ARBA00022679"/>
    </source>
</evidence>
<dbReference type="RefSeq" id="WP_283759720.1">
    <property type="nucleotide sequence ID" value="NZ_JAQOSQ010000025.1"/>
</dbReference>
<gene>
    <name evidence="4" type="ORF">PMH09_17925</name>
</gene>
<keyword evidence="5" id="KW-1185">Reference proteome</keyword>
<evidence type="ECO:0000259" key="2">
    <source>
        <dbReference type="Pfam" id="PF00534"/>
    </source>
</evidence>
<organism evidence="4 5">
    <name type="scientific">Roseofilum casamattae BLCC-M143</name>
    <dbReference type="NCBI Taxonomy" id="3022442"/>
    <lineage>
        <taxon>Bacteria</taxon>
        <taxon>Bacillati</taxon>
        <taxon>Cyanobacteriota</taxon>
        <taxon>Cyanophyceae</taxon>
        <taxon>Desertifilales</taxon>
        <taxon>Desertifilaceae</taxon>
        <taxon>Roseofilum</taxon>
        <taxon>Roseofilum casamattae</taxon>
    </lineage>
</organism>
<dbReference type="PANTHER" id="PTHR46401:SF2">
    <property type="entry name" value="GLYCOSYLTRANSFERASE WBBK-RELATED"/>
    <property type="match status" value="1"/>
</dbReference>
<dbReference type="InterPro" id="IPR001296">
    <property type="entry name" value="Glyco_trans_1"/>
</dbReference>
<dbReference type="Gene3D" id="3.40.50.2000">
    <property type="entry name" value="Glycogen Phosphorylase B"/>
    <property type="match status" value="2"/>
</dbReference>
<dbReference type="EMBL" id="JAQOSQ010000025">
    <property type="protein sequence ID" value="MDJ1185069.1"/>
    <property type="molecule type" value="Genomic_DNA"/>
</dbReference>
<dbReference type="GO" id="GO:0016757">
    <property type="term" value="F:glycosyltransferase activity"/>
    <property type="evidence" value="ECO:0007669"/>
    <property type="project" value="UniProtKB-KW"/>
</dbReference>
<evidence type="ECO:0000313" key="5">
    <source>
        <dbReference type="Proteomes" id="UP001232992"/>
    </source>
</evidence>
<accession>A0ABT7C0T7</accession>
<dbReference type="Pfam" id="PF13439">
    <property type="entry name" value="Glyco_transf_4"/>
    <property type="match status" value="1"/>
</dbReference>
<sequence length="390" mass="44385">MARSHSKPENYHIWCPNIFTFQGGIQVYSFFLVMAMCRSPRQPILDIFLKLDRQIEPSAFPVNTPHFHPTGNLPQKLQTLGFAGYLLLYGASKKPNLAITTHANFAIVAYWLKRLWGTPYWIIAHGIEVWDSDRPQLQTALEYADRILAVSHYTRDRLLNDRNLDPNRVKVLPNTFDREKFQIAPKPSYLLERYDLSANQPTILTVARLDPNEQYKGYDRILQALPTVLSACPDARYILVGKGGDRDRIEQEIQSLKLASHVTLTGFIPDAELRDHYNLCDIFAMPSKGEGFGIVYLEALACGKPSLGGNKDGALDALCHGELGALVDPDNIQEIAQTLIQILQKTYPNPLMYQPEALRQRAIDIYGFERFQQTLDRHLAEFWQENRGGD</sequence>
<dbReference type="Proteomes" id="UP001232992">
    <property type="component" value="Unassembled WGS sequence"/>
</dbReference>
<comment type="caution">
    <text evidence="4">The sequence shown here is derived from an EMBL/GenBank/DDBJ whole genome shotgun (WGS) entry which is preliminary data.</text>
</comment>
<dbReference type="EC" id="2.4.-.-" evidence="4"/>
<protein>
    <submittedName>
        <fullName evidence="4">Glycosyltransferase</fullName>
        <ecNumber evidence="4">2.4.-.-</ecNumber>
    </submittedName>
</protein>
<dbReference type="PANTHER" id="PTHR46401">
    <property type="entry name" value="GLYCOSYLTRANSFERASE WBBK-RELATED"/>
    <property type="match status" value="1"/>
</dbReference>
<dbReference type="SUPFAM" id="SSF53756">
    <property type="entry name" value="UDP-Glycosyltransferase/glycogen phosphorylase"/>
    <property type="match status" value="1"/>
</dbReference>